<reference evidence="5" key="1">
    <citation type="submission" date="2015-04" db="UniProtKB">
        <authorList>
            <consortium name="EnsemblPlants"/>
        </authorList>
    </citation>
    <scope>IDENTIFICATION</scope>
</reference>
<dbReference type="PANTHER" id="PTHR33543:SF37">
    <property type="entry name" value="METALLOTHIONEIN-LIKE PROTEIN 4B"/>
    <property type="match status" value="1"/>
</dbReference>
<evidence type="ECO:0000313" key="6">
    <source>
        <dbReference type="Proteomes" id="UP000026961"/>
    </source>
</evidence>
<proteinExistence type="inferred from homology"/>
<dbReference type="PANTHER" id="PTHR33543">
    <property type="entry name" value="METALLOTHIONEIN-LIKE PROTEIN 2A"/>
    <property type="match status" value="1"/>
</dbReference>
<comment type="similarity">
    <text evidence="1 4">Belongs to the metallothionein superfamily. Type 15 family.</text>
</comment>
<name>A0A0E0BUA3_9ORYZ</name>
<organism evidence="5">
    <name type="scientific">Oryza glumipatula</name>
    <dbReference type="NCBI Taxonomy" id="40148"/>
    <lineage>
        <taxon>Eukaryota</taxon>
        <taxon>Viridiplantae</taxon>
        <taxon>Streptophyta</taxon>
        <taxon>Embryophyta</taxon>
        <taxon>Tracheophyta</taxon>
        <taxon>Spermatophyta</taxon>
        <taxon>Magnoliopsida</taxon>
        <taxon>Liliopsida</taxon>
        <taxon>Poales</taxon>
        <taxon>Poaceae</taxon>
        <taxon>BOP clade</taxon>
        <taxon>Oryzoideae</taxon>
        <taxon>Oryzeae</taxon>
        <taxon>Oryzinae</taxon>
        <taxon>Oryza</taxon>
    </lineage>
</organism>
<evidence type="ECO:0000256" key="4">
    <source>
        <dbReference type="RuleBase" id="RU369052"/>
    </source>
</evidence>
<dbReference type="GO" id="GO:0046872">
    <property type="term" value="F:metal ion binding"/>
    <property type="evidence" value="ECO:0007669"/>
    <property type="project" value="UniProtKB-UniRule"/>
</dbReference>
<keyword evidence="6" id="KW-1185">Reference proteome</keyword>
<reference evidence="5" key="2">
    <citation type="submission" date="2018-05" db="EMBL/GenBank/DDBJ databases">
        <title>OgluRS3 (Oryza glumaepatula Reference Sequence Version 3).</title>
        <authorList>
            <person name="Zhang J."/>
            <person name="Kudrna D."/>
            <person name="Lee S."/>
            <person name="Talag J."/>
            <person name="Welchert J."/>
            <person name="Wing R.A."/>
        </authorList>
    </citation>
    <scope>NUCLEOTIDE SEQUENCE [LARGE SCALE GENOMIC DNA]</scope>
</reference>
<evidence type="ECO:0000256" key="2">
    <source>
        <dbReference type="ARBA" id="ARBA00022723"/>
    </source>
</evidence>
<keyword evidence="2 4" id="KW-0479">Metal-binding</keyword>
<evidence type="ECO:0000256" key="1">
    <source>
        <dbReference type="ARBA" id="ARBA00005802"/>
    </source>
</evidence>
<evidence type="ECO:0000313" key="5">
    <source>
        <dbReference type="EnsemblPlants" id="OGLUM12G17910.2"/>
    </source>
</evidence>
<dbReference type="Gramene" id="OGLUM12G17910.2">
    <property type="protein sequence ID" value="OGLUM12G17910.2"/>
    <property type="gene ID" value="OGLUM12G17910"/>
</dbReference>
<sequence>MAPVSVMMYRDMLENNTTTPGAMVLGVSPDKGRIEVSEKAAESGETGHGCGCGSGCKCNPCNC</sequence>
<dbReference type="HOGENOM" id="CLU_161105_2_0_1"/>
<dbReference type="InterPro" id="IPR000347">
    <property type="entry name" value="Metalthion_15p"/>
</dbReference>
<dbReference type="Pfam" id="PF01439">
    <property type="entry name" value="Metallothio_2"/>
    <property type="match status" value="1"/>
</dbReference>
<dbReference type="EnsemblPlants" id="OGLUM12G17910.2">
    <property type="protein sequence ID" value="OGLUM12G17910.2"/>
    <property type="gene ID" value="OGLUM12G17910"/>
</dbReference>
<evidence type="ECO:0000256" key="3">
    <source>
        <dbReference type="ARBA" id="ARBA00022851"/>
    </source>
</evidence>
<keyword evidence="3 4" id="KW-0480">Metal-thiolate cluster</keyword>
<comment type="function">
    <text evidence="4">Metallothioneins have a high content of cysteine residues that bind various heavy metals.</text>
</comment>
<dbReference type="Proteomes" id="UP000026961">
    <property type="component" value="Chromosome 12"/>
</dbReference>
<protein>
    <recommendedName>
        <fullName evidence="4">Metallothionein-like protein</fullName>
    </recommendedName>
</protein>
<accession>A0A0E0BUA3</accession>
<dbReference type="AlphaFoldDB" id="A0A0E0BUA3"/>